<dbReference type="AlphaFoldDB" id="A0A4R3LZC5"/>
<keyword evidence="1" id="KW-0472">Membrane</keyword>
<evidence type="ECO:0000259" key="2">
    <source>
        <dbReference type="Pfam" id="PF04536"/>
    </source>
</evidence>
<dbReference type="PANTHER" id="PTHR30373">
    <property type="entry name" value="UPF0603 PROTEIN YGCG"/>
    <property type="match status" value="1"/>
</dbReference>
<sequence>MNAVTPFSPLLKRIWIGLAWCLLGLIWLAFLASGARAAEAPIPTLTARVTDLTHTLDAKTEASLTQKLAALEQSKGSQIAVLIVPTTGTTTIEQYATHVFDQWKLGRKKVDDGILLVVAKDDHRLRIEVGYGLEGAVPDLLAGRIIREQITPRFKQGDYAGGVTAGVDSLIKLVNGEALPPVAAHAAQGSTDGDSTSAGMLLPLAFMAFVMPATIAAFAAALFGYLIFHSLGLAILAAVVALVLSSVGRVMRAGGQGTSGRASRAGGIIGGLGGLGGFGGGGGGFGGGGGGFGGGGGGSGGGGASGGW</sequence>
<evidence type="ECO:0000256" key="1">
    <source>
        <dbReference type="SAM" id="Phobius"/>
    </source>
</evidence>
<dbReference type="InterPro" id="IPR007621">
    <property type="entry name" value="TPM_dom"/>
</dbReference>
<dbReference type="EMBL" id="SMAJ01000009">
    <property type="protein sequence ID" value="TCT05823.1"/>
    <property type="molecule type" value="Genomic_DNA"/>
</dbReference>
<dbReference type="Proteomes" id="UP000295525">
    <property type="component" value="Unassembled WGS sequence"/>
</dbReference>
<protein>
    <recommendedName>
        <fullName evidence="2">TPM domain-containing protein</fullName>
    </recommendedName>
</protein>
<accession>A0A4R3LZC5</accession>
<dbReference type="Pfam" id="PF04536">
    <property type="entry name" value="TPM_phosphatase"/>
    <property type="match status" value="1"/>
</dbReference>
<comment type="caution">
    <text evidence="3">The sequence shown here is derived from an EMBL/GenBank/DDBJ whole genome shotgun (WGS) entry which is preliminary data.</text>
</comment>
<name>A0A4R3LZC5_9BURK</name>
<feature type="domain" description="TPM" evidence="2">
    <location>
        <begin position="49"/>
        <end position="172"/>
    </location>
</feature>
<dbReference type="Gene3D" id="3.10.310.50">
    <property type="match status" value="1"/>
</dbReference>
<reference evidence="3 4" key="1">
    <citation type="submission" date="2019-03" db="EMBL/GenBank/DDBJ databases">
        <title>Genomic Encyclopedia of Type Strains, Phase IV (KMG-IV): sequencing the most valuable type-strain genomes for metagenomic binning, comparative biology and taxonomic classification.</title>
        <authorList>
            <person name="Goeker M."/>
        </authorList>
    </citation>
    <scope>NUCLEOTIDE SEQUENCE [LARGE SCALE GENOMIC DNA]</scope>
    <source>
        <strain evidence="3 4">DSM 24591</strain>
    </source>
</reference>
<dbReference type="RefSeq" id="WP_132583241.1">
    <property type="nucleotide sequence ID" value="NZ_SMAJ01000009.1"/>
</dbReference>
<dbReference type="PANTHER" id="PTHR30373:SF2">
    <property type="entry name" value="UPF0603 PROTEIN YGCG"/>
    <property type="match status" value="1"/>
</dbReference>
<dbReference type="OrthoDB" id="9810918at2"/>
<evidence type="ECO:0000313" key="4">
    <source>
        <dbReference type="Proteomes" id="UP000295525"/>
    </source>
</evidence>
<keyword evidence="1" id="KW-1133">Transmembrane helix</keyword>
<proteinExistence type="predicted"/>
<feature type="transmembrane region" description="Helical" evidence="1">
    <location>
        <begin position="200"/>
        <end position="226"/>
    </location>
</feature>
<evidence type="ECO:0000313" key="3">
    <source>
        <dbReference type="EMBL" id="TCT05823.1"/>
    </source>
</evidence>
<keyword evidence="4" id="KW-1185">Reference proteome</keyword>
<organism evidence="3 4">
    <name type="scientific">Paralcaligenes ureilyticus</name>
    <dbReference type="NCBI Taxonomy" id="627131"/>
    <lineage>
        <taxon>Bacteria</taxon>
        <taxon>Pseudomonadati</taxon>
        <taxon>Pseudomonadota</taxon>
        <taxon>Betaproteobacteria</taxon>
        <taxon>Burkholderiales</taxon>
        <taxon>Alcaligenaceae</taxon>
        <taxon>Paralcaligenes</taxon>
    </lineage>
</organism>
<feature type="transmembrane region" description="Helical" evidence="1">
    <location>
        <begin position="233"/>
        <end position="251"/>
    </location>
</feature>
<gene>
    <name evidence="3" type="ORF">EDC26_109111</name>
</gene>
<keyword evidence="1" id="KW-0812">Transmembrane</keyword>